<dbReference type="InterPro" id="IPR005624">
    <property type="entry name" value="PduO/GlcC-like"/>
</dbReference>
<reference evidence="2" key="1">
    <citation type="submission" date="2018-09" db="EMBL/GenBank/DDBJ databases">
        <authorList>
            <person name="Livingstone P.G."/>
            <person name="Whitworth D.E."/>
        </authorList>
    </citation>
    <scope>NUCLEOTIDE SEQUENCE [LARGE SCALE GENOMIC DNA]</scope>
    <source>
        <strain evidence="2">CA054A</strain>
    </source>
</reference>
<keyword evidence="2" id="KW-1185">Reference proteome</keyword>
<dbReference type="InterPro" id="IPR038084">
    <property type="entry name" value="PduO/GlcC-like_sf"/>
</dbReference>
<dbReference type="OrthoDB" id="9815788at2"/>
<dbReference type="PANTHER" id="PTHR34309:SF1">
    <property type="entry name" value="PROTEIN GLCG"/>
    <property type="match status" value="1"/>
</dbReference>
<evidence type="ECO:0000313" key="1">
    <source>
        <dbReference type="EMBL" id="RKG92777.1"/>
    </source>
</evidence>
<name>A0A3A8JAC8_9BACT</name>
<dbReference type="Gene3D" id="3.30.450.150">
    <property type="entry name" value="Haem-degrading domain"/>
    <property type="match status" value="1"/>
</dbReference>
<dbReference type="SUPFAM" id="SSF143744">
    <property type="entry name" value="GlcG-like"/>
    <property type="match status" value="1"/>
</dbReference>
<gene>
    <name evidence="1" type="ORF">D7V88_04775</name>
</gene>
<organism evidence="1 2">
    <name type="scientific">Corallococcus terminator</name>
    <dbReference type="NCBI Taxonomy" id="2316733"/>
    <lineage>
        <taxon>Bacteria</taxon>
        <taxon>Pseudomonadati</taxon>
        <taxon>Myxococcota</taxon>
        <taxon>Myxococcia</taxon>
        <taxon>Myxococcales</taxon>
        <taxon>Cystobacterineae</taxon>
        <taxon>Myxococcaceae</taxon>
        <taxon>Corallococcus</taxon>
    </lineage>
</organism>
<dbReference type="PANTHER" id="PTHR34309">
    <property type="entry name" value="SLR1406 PROTEIN"/>
    <property type="match status" value="1"/>
</dbReference>
<dbReference type="AlphaFoldDB" id="A0A3A8JAC8"/>
<evidence type="ECO:0000313" key="2">
    <source>
        <dbReference type="Proteomes" id="UP000268094"/>
    </source>
</evidence>
<accession>A0A3A8JAC8</accession>
<dbReference type="RefSeq" id="WP_120539400.1">
    <property type="nucleotide sequence ID" value="NZ_RAVZ01000019.1"/>
</dbReference>
<dbReference type="Pfam" id="PF03928">
    <property type="entry name" value="HbpS-like"/>
    <property type="match status" value="1"/>
</dbReference>
<comment type="caution">
    <text evidence="1">The sequence shown here is derived from an EMBL/GenBank/DDBJ whole genome shotgun (WGS) entry which is preliminary data.</text>
</comment>
<dbReference type="CDD" id="cd18773">
    <property type="entry name" value="PDC1_HK_sensor"/>
    <property type="match status" value="1"/>
</dbReference>
<proteinExistence type="predicted"/>
<protein>
    <submittedName>
        <fullName evidence="1">Heme-binding protein</fullName>
    </submittedName>
</protein>
<dbReference type="InterPro" id="IPR052517">
    <property type="entry name" value="GlcG_carb_metab_protein"/>
</dbReference>
<sequence>MSRKLTLAAAEKMLDAAKREAQKIGHPMNIAVVDAGGHLVAFARMDGSIFASVDISQRKAYTAISLKLQTRLLGPLTQPGAPLFGIERNSGGLVSFAGGIPLTDEQGEFVGAIGVSAGSVEQDQQVAEAGAAAFSG</sequence>
<dbReference type="Proteomes" id="UP000268094">
    <property type="component" value="Unassembled WGS sequence"/>
</dbReference>
<dbReference type="EMBL" id="RAVZ01000019">
    <property type="protein sequence ID" value="RKG92777.1"/>
    <property type="molecule type" value="Genomic_DNA"/>
</dbReference>